<dbReference type="CDD" id="cd17535">
    <property type="entry name" value="REC_NarL-like"/>
    <property type="match status" value="1"/>
</dbReference>
<dbReference type="Pfam" id="PF00072">
    <property type="entry name" value="Response_reg"/>
    <property type="match status" value="1"/>
</dbReference>
<evidence type="ECO:0000256" key="1">
    <source>
        <dbReference type="PROSITE-ProRule" id="PRU00169"/>
    </source>
</evidence>
<dbReference type="SUPFAM" id="SSF52172">
    <property type="entry name" value="CheY-like"/>
    <property type="match status" value="1"/>
</dbReference>
<keyword evidence="1" id="KW-0597">Phosphoprotein</keyword>
<dbReference type="SMART" id="SM00448">
    <property type="entry name" value="REC"/>
    <property type="match status" value="1"/>
</dbReference>
<dbReference type="Gene3D" id="3.40.50.2300">
    <property type="match status" value="1"/>
</dbReference>
<organism evidence="3 4">
    <name type="scientific">Oceanisphaera psychrotolerans</name>
    <dbReference type="NCBI Taxonomy" id="1414654"/>
    <lineage>
        <taxon>Bacteria</taxon>
        <taxon>Pseudomonadati</taxon>
        <taxon>Pseudomonadota</taxon>
        <taxon>Gammaproteobacteria</taxon>
        <taxon>Aeromonadales</taxon>
        <taxon>Aeromonadaceae</taxon>
        <taxon>Oceanisphaera</taxon>
    </lineage>
</organism>
<protein>
    <submittedName>
        <fullName evidence="3">Response regulator receiver protein</fullName>
    </submittedName>
</protein>
<evidence type="ECO:0000313" key="3">
    <source>
        <dbReference type="EMBL" id="OIN08055.1"/>
    </source>
</evidence>
<dbReference type="InterPro" id="IPR058245">
    <property type="entry name" value="NreC/VraR/RcsB-like_REC"/>
</dbReference>
<dbReference type="InterPro" id="IPR001789">
    <property type="entry name" value="Sig_transdc_resp-reg_receiver"/>
</dbReference>
<sequence length="123" mass="13432">MSHTHAMTLLLVDDSKVARLSLIRQLQALPVELDILQAASADEAQALMQERQADAALIDFNMPGRNGIELAVEFGASHPQMKLALVTANIQDALVQRAQELGMTFLAKPTRPDELARFIEVVG</sequence>
<dbReference type="OrthoDB" id="7569831at2"/>
<evidence type="ECO:0000259" key="2">
    <source>
        <dbReference type="PROSITE" id="PS50110"/>
    </source>
</evidence>
<dbReference type="InterPro" id="IPR011006">
    <property type="entry name" value="CheY-like_superfamily"/>
</dbReference>
<dbReference type="EMBL" id="MDKE01000029">
    <property type="protein sequence ID" value="OIN08055.1"/>
    <property type="molecule type" value="Genomic_DNA"/>
</dbReference>
<dbReference type="STRING" id="1414654.BFR47_15680"/>
<feature type="modified residue" description="4-aspartylphosphate" evidence="1">
    <location>
        <position position="59"/>
    </location>
</feature>
<dbReference type="PANTHER" id="PTHR45566">
    <property type="entry name" value="HTH-TYPE TRANSCRIPTIONAL REGULATOR YHJB-RELATED"/>
    <property type="match status" value="1"/>
</dbReference>
<reference evidence="3 4" key="1">
    <citation type="submission" date="2016-07" db="EMBL/GenBank/DDBJ databases">
        <title>Draft Genome Sequence of Oceanisphaera psychrotolerans, isolated from coastal sediment samples.</title>
        <authorList>
            <person name="Zhuo S."/>
            <person name="Ruan Z."/>
        </authorList>
    </citation>
    <scope>NUCLEOTIDE SEQUENCE [LARGE SCALE GENOMIC DNA]</scope>
    <source>
        <strain evidence="3 4">LAM-WHM-ZC</strain>
    </source>
</reference>
<dbReference type="PROSITE" id="PS50110">
    <property type="entry name" value="RESPONSE_REGULATORY"/>
    <property type="match status" value="1"/>
</dbReference>
<keyword evidence="4" id="KW-1185">Reference proteome</keyword>
<dbReference type="Proteomes" id="UP000243073">
    <property type="component" value="Unassembled WGS sequence"/>
</dbReference>
<proteinExistence type="predicted"/>
<dbReference type="RefSeq" id="WP_071473104.1">
    <property type="nucleotide sequence ID" value="NZ_MDKE01000029.1"/>
</dbReference>
<dbReference type="PANTHER" id="PTHR45566:SF1">
    <property type="entry name" value="HTH-TYPE TRANSCRIPTIONAL REGULATOR YHJB-RELATED"/>
    <property type="match status" value="1"/>
</dbReference>
<gene>
    <name evidence="3" type="ORF">BFR47_15680</name>
</gene>
<feature type="domain" description="Response regulatory" evidence="2">
    <location>
        <begin position="8"/>
        <end position="123"/>
    </location>
</feature>
<comment type="caution">
    <text evidence="3">The sequence shown here is derived from an EMBL/GenBank/DDBJ whole genome shotgun (WGS) entry which is preliminary data.</text>
</comment>
<accession>A0A1J4QBS6</accession>
<name>A0A1J4QBS6_9GAMM</name>
<dbReference type="GO" id="GO:0000160">
    <property type="term" value="P:phosphorelay signal transduction system"/>
    <property type="evidence" value="ECO:0007669"/>
    <property type="project" value="InterPro"/>
</dbReference>
<evidence type="ECO:0000313" key="4">
    <source>
        <dbReference type="Proteomes" id="UP000243073"/>
    </source>
</evidence>
<dbReference type="AlphaFoldDB" id="A0A1J4QBS6"/>
<dbReference type="InterPro" id="IPR051015">
    <property type="entry name" value="EvgA-like"/>
</dbReference>